<dbReference type="SMART" id="SM00448">
    <property type="entry name" value="REC"/>
    <property type="match status" value="1"/>
</dbReference>
<evidence type="ECO:0000256" key="1">
    <source>
        <dbReference type="ARBA" id="ARBA00022553"/>
    </source>
</evidence>
<evidence type="ECO:0000313" key="4">
    <source>
        <dbReference type="EMBL" id="MET4632688.1"/>
    </source>
</evidence>
<feature type="modified residue" description="4-aspartylphosphate" evidence="2">
    <location>
        <position position="62"/>
    </location>
</feature>
<dbReference type="Proteomes" id="UP001549321">
    <property type="component" value="Unassembled WGS sequence"/>
</dbReference>
<keyword evidence="1 2" id="KW-0597">Phosphoprotein</keyword>
<gene>
    <name evidence="4" type="ORF">ABIE08_000601</name>
</gene>
<dbReference type="Pfam" id="PF00072">
    <property type="entry name" value="Response_reg"/>
    <property type="match status" value="1"/>
</dbReference>
<name>A0ABV2QUK3_9HYPH</name>
<reference evidence="4 5" key="1">
    <citation type="submission" date="2024-06" db="EMBL/GenBank/DDBJ databases">
        <title>Sorghum-associated microbial communities from plants grown in Nebraska, USA.</title>
        <authorList>
            <person name="Schachtman D."/>
        </authorList>
    </citation>
    <scope>NUCLEOTIDE SEQUENCE [LARGE SCALE GENOMIC DNA]</scope>
    <source>
        <strain evidence="4 5">3207</strain>
    </source>
</reference>
<proteinExistence type="predicted"/>
<dbReference type="SUPFAM" id="SSF52172">
    <property type="entry name" value="CheY-like"/>
    <property type="match status" value="1"/>
</dbReference>
<evidence type="ECO:0000313" key="5">
    <source>
        <dbReference type="Proteomes" id="UP001549321"/>
    </source>
</evidence>
<evidence type="ECO:0000256" key="2">
    <source>
        <dbReference type="PROSITE-ProRule" id="PRU00169"/>
    </source>
</evidence>
<protein>
    <submittedName>
        <fullName evidence="4">Two-component system response regulator FixJ</fullName>
    </submittedName>
</protein>
<keyword evidence="5" id="KW-1185">Reference proteome</keyword>
<evidence type="ECO:0000259" key="3">
    <source>
        <dbReference type="PROSITE" id="PS50110"/>
    </source>
</evidence>
<dbReference type="PROSITE" id="PS50110">
    <property type="entry name" value="RESPONSE_REGULATORY"/>
    <property type="match status" value="1"/>
</dbReference>
<dbReference type="InterPro" id="IPR011006">
    <property type="entry name" value="CheY-like_superfamily"/>
</dbReference>
<accession>A0ABV2QUK3</accession>
<comment type="caution">
    <text evidence="4">The sequence shown here is derived from an EMBL/GenBank/DDBJ whole genome shotgun (WGS) entry which is preliminary data.</text>
</comment>
<sequence>MAVSAHSEPRPPVVFVVDGDGAVRRSLRFALGIEGFQVDTFADAEAFLKVAECRPDACVVVDYRLKGMSGLELIQSMRRRDCPMPAILTVTNPSPALARQAEAAGVALVEKPLLGPALLDRIREALAGSLPPAGPGAPA</sequence>
<dbReference type="InterPro" id="IPR050595">
    <property type="entry name" value="Bact_response_regulator"/>
</dbReference>
<feature type="domain" description="Response regulatory" evidence="3">
    <location>
        <begin position="13"/>
        <end position="126"/>
    </location>
</feature>
<dbReference type="InterPro" id="IPR001789">
    <property type="entry name" value="Sig_transdc_resp-reg_receiver"/>
</dbReference>
<dbReference type="Gene3D" id="3.40.50.2300">
    <property type="match status" value="1"/>
</dbReference>
<organism evidence="4 5">
    <name type="scientific">Kaistia defluvii</name>
    <dbReference type="NCBI Taxonomy" id="410841"/>
    <lineage>
        <taxon>Bacteria</taxon>
        <taxon>Pseudomonadati</taxon>
        <taxon>Pseudomonadota</taxon>
        <taxon>Alphaproteobacteria</taxon>
        <taxon>Hyphomicrobiales</taxon>
        <taxon>Kaistiaceae</taxon>
        <taxon>Kaistia</taxon>
    </lineage>
</organism>
<dbReference type="PANTHER" id="PTHR44591">
    <property type="entry name" value="STRESS RESPONSE REGULATOR PROTEIN 1"/>
    <property type="match status" value="1"/>
</dbReference>
<dbReference type="RefSeq" id="WP_354548652.1">
    <property type="nucleotide sequence ID" value="NZ_JBEPSM010000001.1"/>
</dbReference>
<dbReference type="PANTHER" id="PTHR44591:SF25">
    <property type="entry name" value="CHEMOTAXIS TWO-COMPONENT RESPONSE REGULATOR"/>
    <property type="match status" value="1"/>
</dbReference>
<dbReference type="EMBL" id="JBEPSM010000001">
    <property type="protein sequence ID" value="MET4632688.1"/>
    <property type="molecule type" value="Genomic_DNA"/>
</dbReference>